<evidence type="ECO:0000313" key="8">
    <source>
        <dbReference type="EMBL" id="APO70715.1"/>
    </source>
</evidence>
<evidence type="ECO:0000256" key="2">
    <source>
        <dbReference type="ARBA" id="ARBA00022458"/>
    </source>
</evidence>
<dbReference type="EMBL" id="CP017105">
    <property type="protein sequence ID" value="APO70715.1"/>
    <property type="molecule type" value="Genomic_DNA"/>
</dbReference>
<geneLocation type="plasmid" evidence="9">
    <name>prgalie4872d</name>
</geneLocation>
<dbReference type="PROSITE" id="PS50931">
    <property type="entry name" value="HTH_LYSR"/>
    <property type="match status" value="1"/>
</dbReference>
<dbReference type="GO" id="GO:0003677">
    <property type="term" value="F:DNA binding"/>
    <property type="evidence" value="ECO:0007669"/>
    <property type="project" value="UniProtKB-KW"/>
</dbReference>
<dbReference type="PRINTS" id="PR00039">
    <property type="entry name" value="HTHLYSR"/>
</dbReference>
<dbReference type="Gene3D" id="1.10.10.10">
    <property type="entry name" value="Winged helix-like DNA-binding domain superfamily/Winged helix DNA-binding domain"/>
    <property type="match status" value="1"/>
</dbReference>
<dbReference type="GO" id="GO:0003700">
    <property type="term" value="F:DNA-binding transcription factor activity"/>
    <property type="evidence" value="ECO:0007669"/>
    <property type="project" value="InterPro"/>
</dbReference>
<dbReference type="PANTHER" id="PTHR30118:SF15">
    <property type="entry name" value="TRANSCRIPTIONAL REGULATORY PROTEIN"/>
    <property type="match status" value="1"/>
</dbReference>
<gene>
    <name evidence="8" type="ORF">IE4872_PD00174</name>
</gene>
<dbReference type="InterPro" id="IPR037402">
    <property type="entry name" value="YidZ_PBP2"/>
</dbReference>
<name>A0A1L5NS30_9HYPH</name>
<dbReference type="InterPro" id="IPR000847">
    <property type="entry name" value="LysR_HTH_N"/>
</dbReference>
<reference evidence="8 9" key="1">
    <citation type="submission" date="2016-09" db="EMBL/GenBank/DDBJ databases">
        <title>The complete genome sequences of Rhizobium gallicum, symbiovars gallicum and phaseoli, symbionts associated to common bean (Phaseolus vulgaris).</title>
        <authorList>
            <person name="Bustos P."/>
            <person name="Santamaria R.I."/>
            <person name="Perez-Carrascal O.M."/>
            <person name="Juarez S."/>
            <person name="Lozano L."/>
            <person name="Martinez-Flores I."/>
            <person name="Martinez-Romero E."/>
            <person name="Cevallos M."/>
            <person name="Romero D."/>
            <person name="Davila G."/>
            <person name="Gonzalez V."/>
        </authorList>
    </citation>
    <scope>NUCLEOTIDE SEQUENCE [LARGE SCALE GENOMIC DNA]</scope>
    <source>
        <strain evidence="8 9">IE4872</strain>
        <plasmid evidence="9">prgalie4872d</plasmid>
    </source>
</reference>
<keyword evidence="6" id="KW-0804">Transcription</keyword>
<dbReference type="InterPro" id="IPR050389">
    <property type="entry name" value="LysR-type_TF"/>
</dbReference>
<dbReference type="InterPro" id="IPR036388">
    <property type="entry name" value="WH-like_DNA-bd_sf"/>
</dbReference>
<dbReference type="SUPFAM" id="SSF46785">
    <property type="entry name" value="Winged helix' DNA-binding domain"/>
    <property type="match status" value="1"/>
</dbReference>
<sequence length="320" mass="35339">MLREQIVSPSAAAQREGIGMTLDITRTELGLLLTLDVLLVERNVTRAAQRLGISQPALSAQLSRLREIFGDQLLVPAGRGLEVTDRAQSIMGPLHRHLEELISLVRETQVFDPFTADRVFVIATTDYAQQTIVPEIIRSVHDAAPGVVLVFVPITAEGLIQKVQSGHISVVVASDSVIPDALRAFPLFTDRHVMVQRESHPRGTEAPGMDEYCALEHAGVSLDGQPHGMIDDHLQQHGRKRRLIAAVPSYAGLPILLQSSDLVVTVPRRVASHFMGRVEIFPLPFETPLLTYLVAWHERSHGDTGNKWLRDIIIRTLASK</sequence>
<keyword evidence="5" id="KW-0010">Activator</keyword>
<dbReference type="InterPro" id="IPR036390">
    <property type="entry name" value="WH_DNA-bd_sf"/>
</dbReference>
<accession>A0A1L5NS30</accession>
<dbReference type="Pfam" id="PF03466">
    <property type="entry name" value="LysR_substrate"/>
    <property type="match status" value="1"/>
</dbReference>
<dbReference type="Pfam" id="PF00126">
    <property type="entry name" value="HTH_1"/>
    <property type="match status" value="1"/>
</dbReference>
<evidence type="ECO:0000256" key="1">
    <source>
        <dbReference type="ARBA" id="ARBA00009437"/>
    </source>
</evidence>
<proteinExistence type="inferred from homology"/>
<evidence type="ECO:0000256" key="5">
    <source>
        <dbReference type="ARBA" id="ARBA00023159"/>
    </source>
</evidence>
<protein>
    <submittedName>
        <fullName evidence="8">LysR family transcriptional regulator protein</fullName>
    </submittedName>
</protein>
<evidence type="ECO:0000256" key="6">
    <source>
        <dbReference type="ARBA" id="ARBA00023163"/>
    </source>
</evidence>
<evidence type="ECO:0000256" key="3">
    <source>
        <dbReference type="ARBA" id="ARBA00023015"/>
    </source>
</evidence>
<dbReference type="Proteomes" id="UP000184749">
    <property type="component" value="Plasmid pRgalIE4872d"/>
</dbReference>
<dbReference type="AlphaFoldDB" id="A0A1L5NS30"/>
<evidence type="ECO:0000256" key="4">
    <source>
        <dbReference type="ARBA" id="ARBA00023125"/>
    </source>
</evidence>
<keyword evidence="8" id="KW-0614">Plasmid</keyword>
<keyword evidence="4" id="KW-0238">DNA-binding</keyword>
<dbReference type="Gene3D" id="3.40.190.10">
    <property type="entry name" value="Periplasmic binding protein-like II"/>
    <property type="match status" value="2"/>
</dbReference>
<dbReference type="CDD" id="cd08417">
    <property type="entry name" value="PBP2_Nitroaromatics_like"/>
    <property type="match status" value="1"/>
</dbReference>
<dbReference type="PANTHER" id="PTHR30118">
    <property type="entry name" value="HTH-TYPE TRANSCRIPTIONAL REGULATOR LEUO-RELATED"/>
    <property type="match status" value="1"/>
</dbReference>
<comment type="similarity">
    <text evidence="1">Belongs to the LysR transcriptional regulatory family.</text>
</comment>
<evidence type="ECO:0000259" key="7">
    <source>
        <dbReference type="PROSITE" id="PS50931"/>
    </source>
</evidence>
<feature type="domain" description="HTH lysR-type" evidence="7">
    <location>
        <begin position="27"/>
        <end position="84"/>
    </location>
</feature>
<organism evidence="8 9">
    <name type="scientific">Rhizobium gallicum</name>
    <dbReference type="NCBI Taxonomy" id="56730"/>
    <lineage>
        <taxon>Bacteria</taxon>
        <taxon>Pseudomonadati</taxon>
        <taxon>Pseudomonadota</taxon>
        <taxon>Alphaproteobacteria</taxon>
        <taxon>Hyphomicrobiales</taxon>
        <taxon>Rhizobiaceae</taxon>
        <taxon>Rhizobium/Agrobacterium group</taxon>
        <taxon>Rhizobium</taxon>
    </lineage>
</organism>
<keyword evidence="2" id="KW-0536">Nodulation</keyword>
<dbReference type="OrthoDB" id="8455878at2"/>
<keyword evidence="3" id="KW-0805">Transcription regulation</keyword>
<dbReference type="InterPro" id="IPR005119">
    <property type="entry name" value="LysR_subst-bd"/>
</dbReference>
<evidence type="ECO:0000313" key="9">
    <source>
        <dbReference type="Proteomes" id="UP000184749"/>
    </source>
</evidence>
<dbReference type="SUPFAM" id="SSF53850">
    <property type="entry name" value="Periplasmic binding protein-like II"/>
    <property type="match status" value="1"/>
</dbReference>